<proteinExistence type="predicted"/>
<protein>
    <submittedName>
        <fullName evidence="2">Uncharacterized protein</fullName>
    </submittedName>
</protein>
<dbReference type="STRING" id="695939.SAMN00790413_03489"/>
<dbReference type="Proteomes" id="UP000192582">
    <property type="component" value="Unassembled WGS sequence"/>
</dbReference>
<gene>
    <name evidence="2" type="ORF">SAMN00790413_03489</name>
</gene>
<name>A0A1W1UX76_9DEIO</name>
<organism evidence="2 3">
    <name type="scientific">Deinococcus hopiensis KR-140</name>
    <dbReference type="NCBI Taxonomy" id="695939"/>
    <lineage>
        <taxon>Bacteria</taxon>
        <taxon>Thermotogati</taxon>
        <taxon>Deinococcota</taxon>
        <taxon>Deinococci</taxon>
        <taxon>Deinococcales</taxon>
        <taxon>Deinococcaceae</taxon>
        <taxon>Deinococcus</taxon>
    </lineage>
</organism>
<sequence>MLPLLIVSGLLFAFLVVAQARGGTRSGRETQWDDPVLPGYEQVHVRAWFGVDDVDFPPPCRLCGMRGGHWSGCLSKACLIPSHSPPIRNTTGPCPTRGLGGPFPRSVCP</sequence>
<accession>A0A1W1UX76</accession>
<reference evidence="2 3" key="1">
    <citation type="submission" date="2017-04" db="EMBL/GenBank/DDBJ databases">
        <authorList>
            <person name="Afonso C.L."/>
            <person name="Miller P.J."/>
            <person name="Scott M.A."/>
            <person name="Spackman E."/>
            <person name="Goraichik I."/>
            <person name="Dimitrov K.M."/>
            <person name="Suarez D.L."/>
            <person name="Swayne D.E."/>
        </authorList>
    </citation>
    <scope>NUCLEOTIDE SEQUENCE [LARGE SCALE GENOMIC DNA]</scope>
    <source>
        <strain evidence="2 3">KR-140</strain>
    </source>
</reference>
<evidence type="ECO:0000256" key="1">
    <source>
        <dbReference type="SAM" id="MobiDB-lite"/>
    </source>
</evidence>
<evidence type="ECO:0000313" key="2">
    <source>
        <dbReference type="EMBL" id="SMB85646.1"/>
    </source>
</evidence>
<keyword evidence="3" id="KW-1185">Reference proteome</keyword>
<dbReference type="AlphaFoldDB" id="A0A1W1UX76"/>
<feature type="region of interest" description="Disordered" evidence="1">
    <location>
        <begin position="90"/>
        <end position="109"/>
    </location>
</feature>
<dbReference type="EMBL" id="FWWU01000008">
    <property type="protein sequence ID" value="SMB85646.1"/>
    <property type="molecule type" value="Genomic_DNA"/>
</dbReference>
<evidence type="ECO:0000313" key="3">
    <source>
        <dbReference type="Proteomes" id="UP000192582"/>
    </source>
</evidence>